<reference evidence="7 8" key="1">
    <citation type="submission" date="2019-04" db="EMBL/GenBank/DDBJ databases">
        <title>Genome of a novel bacterium Candidatus Jettenia ecosi reconstructed from metagenome of an anammox bioreactor.</title>
        <authorList>
            <person name="Mardanov A.V."/>
            <person name="Beletsky A.V."/>
            <person name="Ravin N.V."/>
            <person name="Botchkova E.A."/>
            <person name="Litti Y.V."/>
            <person name="Nozhevnikova A.N."/>
        </authorList>
    </citation>
    <scope>NUCLEOTIDE SEQUENCE [LARGE SCALE GENOMIC DNA]</scope>
    <source>
        <strain evidence="7">J2</strain>
    </source>
</reference>
<dbReference type="InterPro" id="IPR006139">
    <property type="entry name" value="D-isomer_2_OHA_DH_cat_dom"/>
</dbReference>
<evidence type="ECO:0000256" key="3">
    <source>
        <dbReference type="ARBA" id="ARBA00023027"/>
    </source>
</evidence>
<dbReference type="GO" id="GO:0051287">
    <property type="term" value="F:NAD binding"/>
    <property type="evidence" value="ECO:0007669"/>
    <property type="project" value="InterPro"/>
</dbReference>
<dbReference type="SUPFAM" id="SSF51735">
    <property type="entry name" value="NAD(P)-binding Rossmann-fold domains"/>
    <property type="match status" value="1"/>
</dbReference>
<comment type="caution">
    <text evidence="7">The sequence shown here is derived from an EMBL/GenBank/DDBJ whole genome shotgun (WGS) entry which is preliminary data.</text>
</comment>
<dbReference type="InterPro" id="IPR036291">
    <property type="entry name" value="NAD(P)-bd_dom_sf"/>
</dbReference>
<dbReference type="PROSITE" id="PS00671">
    <property type="entry name" value="D_2_HYDROXYACID_DH_3"/>
    <property type="match status" value="1"/>
</dbReference>
<dbReference type="Proteomes" id="UP000319783">
    <property type="component" value="Unassembled WGS sequence"/>
</dbReference>
<feature type="domain" description="D-isomer specific 2-hydroxyacid dehydrogenase NAD-binding" evidence="6">
    <location>
        <begin position="107"/>
        <end position="277"/>
    </location>
</feature>
<dbReference type="Gene3D" id="3.40.50.720">
    <property type="entry name" value="NAD(P)-binding Rossmann-like Domain"/>
    <property type="match status" value="2"/>
</dbReference>
<evidence type="ECO:0000313" key="7">
    <source>
        <dbReference type="EMBL" id="TLD43286.1"/>
    </source>
</evidence>
<dbReference type="InterPro" id="IPR006140">
    <property type="entry name" value="D-isomer_DH_NAD-bd"/>
</dbReference>
<feature type="domain" description="D-isomer specific 2-hydroxyacid dehydrogenase catalytic" evidence="5">
    <location>
        <begin position="3"/>
        <end position="306"/>
    </location>
</feature>
<dbReference type="InterPro" id="IPR050418">
    <property type="entry name" value="D-iso_2-hydroxyacid_DH_PdxB"/>
</dbReference>
<proteinExistence type="inferred from homology"/>
<gene>
    <name evidence="7" type="ORF">JETT_0455</name>
</gene>
<dbReference type="Pfam" id="PF00389">
    <property type="entry name" value="2-Hacid_dh"/>
    <property type="match status" value="1"/>
</dbReference>
<keyword evidence="2 4" id="KW-0560">Oxidoreductase</keyword>
<accession>A0A533QEU1</accession>
<sequence length="308" mass="33847">MKIVILDHIQLAERHITILKELGNVVRYDGRTLTEMESIERIAGAGILISGWTNITTNIIQNAPSLKFIVVPAVGYENVDVKAASQTGIVVSNCPTHNTQAVAEHTIALMLLIARRITEANTHLKNGEWKPSEYMGIELRNKRLGLIGYGNIGRTVAHIAQNIGMKVSHANSKTPPDELDHLIANSDFVSLHLPVTDKTRHLINERRLRLMKKDAYLINTARGAILDQKALTKALKSGHLAGVALDVFENEPHDGKLSGELLDLVRCHNVIATPHMGFNTQEASYRLGEELIANIQAIISGNPINIVS</sequence>
<evidence type="ECO:0000259" key="6">
    <source>
        <dbReference type="Pfam" id="PF02826"/>
    </source>
</evidence>
<comment type="similarity">
    <text evidence="1 4">Belongs to the D-isomer specific 2-hydroxyacid dehydrogenase family.</text>
</comment>
<organism evidence="7 8">
    <name type="scientific">Candidatus Jettenia ecosi</name>
    <dbReference type="NCBI Taxonomy" id="2494326"/>
    <lineage>
        <taxon>Bacteria</taxon>
        <taxon>Pseudomonadati</taxon>
        <taxon>Planctomycetota</taxon>
        <taxon>Candidatus Brocadiia</taxon>
        <taxon>Candidatus Brocadiales</taxon>
        <taxon>Candidatus Brocadiaceae</taxon>
        <taxon>Candidatus Jettenia</taxon>
    </lineage>
</organism>
<evidence type="ECO:0000256" key="1">
    <source>
        <dbReference type="ARBA" id="ARBA00005854"/>
    </source>
</evidence>
<dbReference type="FunFam" id="3.40.50.720:FF:000203">
    <property type="entry name" value="D-3-phosphoglycerate dehydrogenase (SerA)"/>
    <property type="match status" value="1"/>
</dbReference>
<protein>
    <submittedName>
        <fullName evidence="7">D-3-phosphoglycerate dehydrogenase</fullName>
    </submittedName>
</protein>
<evidence type="ECO:0000313" key="8">
    <source>
        <dbReference type="Proteomes" id="UP000319783"/>
    </source>
</evidence>
<evidence type="ECO:0000256" key="4">
    <source>
        <dbReference type="RuleBase" id="RU003719"/>
    </source>
</evidence>
<dbReference type="EMBL" id="SULG01000005">
    <property type="protein sequence ID" value="TLD43286.1"/>
    <property type="molecule type" value="Genomic_DNA"/>
</dbReference>
<evidence type="ECO:0000259" key="5">
    <source>
        <dbReference type="Pfam" id="PF00389"/>
    </source>
</evidence>
<dbReference type="Pfam" id="PF02826">
    <property type="entry name" value="2-Hacid_dh_C"/>
    <property type="match status" value="1"/>
</dbReference>
<dbReference type="PROSITE" id="PS00670">
    <property type="entry name" value="D_2_HYDROXYACID_DH_2"/>
    <property type="match status" value="1"/>
</dbReference>
<keyword evidence="3" id="KW-0520">NAD</keyword>
<dbReference type="InterPro" id="IPR029753">
    <property type="entry name" value="D-isomer_DH_CS"/>
</dbReference>
<dbReference type="AlphaFoldDB" id="A0A533QEU1"/>
<dbReference type="GO" id="GO:0016616">
    <property type="term" value="F:oxidoreductase activity, acting on the CH-OH group of donors, NAD or NADP as acceptor"/>
    <property type="evidence" value="ECO:0007669"/>
    <property type="project" value="InterPro"/>
</dbReference>
<name>A0A533QEU1_9BACT</name>
<dbReference type="SUPFAM" id="SSF52283">
    <property type="entry name" value="Formate/glycerate dehydrogenase catalytic domain-like"/>
    <property type="match status" value="1"/>
</dbReference>
<dbReference type="PANTHER" id="PTHR43761">
    <property type="entry name" value="D-ISOMER SPECIFIC 2-HYDROXYACID DEHYDROGENASE FAMILY PROTEIN (AFU_ORTHOLOGUE AFUA_1G13630)"/>
    <property type="match status" value="1"/>
</dbReference>
<evidence type="ECO:0000256" key="2">
    <source>
        <dbReference type="ARBA" id="ARBA00023002"/>
    </source>
</evidence>
<dbReference type="PANTHER" id="PTHR43761:SF1">
    <property type="entry name" value="D-ISOMER SPECIFIC 2-HYDROXYACID DEHYDROGENASE CATALYTIC DOMAIN-CONTAINING PROTEIN-RELATED"/>
    <property type="match status" value="1"/>
</dbReference>